<name>A0ABP4K9G0_9MICO</name>
<proteinExistence type="predicted"/>
<dbReference type="Pfam" id="PF00356">
    <property type="entry name" value="LacI"/>
    <property type="match status" value="1"/>
</dbReference>
<dbReference type="SMART" id="SM00354">
    <property type="entry name" value="HTH_LACI"/>
    <property type="match status" value="1"/>
</dbReference>
<dbReference type="InterPro" id="IPR010982">
    <property type="entry name" value="Lambda_DNA-bd_dom_sf"/>
</dbReference>
<evidence type="ECO:0000256" key="2">
    <source>
        <dbReference type="ARBA" id="ARBA00023015"/>
    </source>
</evidence>
<dbReference type="InterPro" id="IPR046335">
    <property type="entry name" value="LacI/GalR-like_sensor"/>
</dbReference>
<dbReference type="EMBL" id="BAAAJX010000021">
    <property type="protein sequence ID" value="GAA1494998.1"/>
    <property type="molecule type" value="Genomic_DNA"/>
</dbReference>
<evidence type="ECO:0000256" key="4">
    <source>
        <dbReference type="ARBA" id="ARBA00023163"/>
    </source>
</evidence>
<dbReference type="RefSeq" id="WP_204609709.1">
    <property type="nucleotide sequence ID" value="NZ_BAAAJX010000021.1"/>
</dbReference>
<dbReference type="Pfam" id="PF13377">
    <property type="entry name" value="Peripla_BP_3"/>
    <property type="match status" value="1"/>
</dbReference>
<keyword evidence="2" id="KW-0805">Transcription regulation</keyword>
<dbReference type="PANTHER" id="PTHR30146:SF148">
    <property type="entry name" value="HTH-TYPE TRANSCRIPTIONAL REPRESSOR PURR-RELATED"/>
    <property type="match status" value="1"/>
</dbReference>
<evidence type="ECO:0000256" key="3">
    <source>
        <dbReference type="ARBA" id="ARBA00023125"/>
    </source>
</evidence>
<dbReference type="PROSITE" id="PS50932">
    <property type="entry name" value="HTH_LACI_2"/>
    <property type="match status" value="1"/>
</dbReference>
<feature type="domain" description="HTH lacI-type" evidence="6">
    <location>
        <begin position="28"/>
        <end position="82"/>
    </location>
</feature>
<protein>
    <submittedName>
        <fullName evidence="7">LacI family DNA-binding transcriptional regulator</fullName>
    </submittedName>
</protein>
<dbReference type="SUPFAM" id="SSF47413">
    <property type="entry name" value="lambda repressor-like DNA-binding domains"/>
    <property type="match status" value="1"/>
</dbReference>
<dbReference type="PANTHER" id="PTHR30146">
    <property type="entry name" value="LACI-RELATED TRANSCRIPTIONAL REPRESSOR"/>
    <property type="match status" value="1"/>
</dbReference>
<gene>
    <name evidence="7" type="ORF">GCM10009627_33440</name>
</gene>
<dbReference type="CDD" id="cd01392">
    <property type="entry name" value="HTH_LacI"/>
    <property type="match status" value="1"/>
</dbReference>
<dbReference type="PROSITE" id="PS00356">
    <property type="entry name" value="HTH_LACI_1"/>
    <property type="match status" value="1"/>
</dbReference>
<evidence type="ECO:0000259" key="6">
    <source>
        <dbReference type="PROSITE" id="PS50932"/>
    </source>
</evidence>
<evidence type="ECO:0000313" key="7">
    <source>
        <dbReference type="EMBL" id="GAA1494998.1"/>
    </source>
</evidence>
<dbReference type="Gene3D" id="1.10.260.40">
    <property type="entry name" value="lambda repressor-like DNA-binding domains"/>
    <property type="match status" value="1"/>
</dbReference>
<sequence length="385" mass="40955">MVGVAGQAARGSDRDGRHGVTTQGTAPPTVYDVASAAGVSIATVSRVLRTPDAVREGTRDRVQAAIRSLGYVPSGNARALAGRRTGVVGLLLPGFDVVPDERPDVVTDGGVRIVDDRRHLTQPTSSNLYFDEVLRGAETEAWQRGLALMVAAGRGPSRDVIVNDVAGRVDGLAVLAQTVPDELLEHVARRIPVVVLADDRRSRGFDSISVDNAAGMRTLAAHVIGRLGIRSIAYVAGPVDSPDDQERTAGFKRALEDHGLAPAAVRTVHGDFGRVRARELARTLLDERVPRAIVCSNDQSALGVLDAVLARGLRVPDDVVVTGFDGIDAGRYSVPRLTTVHQPMGDLGRAAVRAIVDRLDRREGPPRAVRLPVEVLLRESCPPSL</sequence>
<evidence type="ECO:0000256" key="1">
    <source>
        <dbReference type="ARBA" id="ARBA00022491"/>
    </source>
</evidence>
<organism evidence="7 8">
    <name type="scientific">Curtobacterium herbarum</name>
    <dbReference type="NCBI Taxonomy" id="150122"/>
    <lineage>
        <taxon>Bacteria</taxon>
        <taxon>Bacillati</taxon>
        <taxon>Actinomycetota</taxon>
        <taxon>Actinomycetes</taxon>
        <taxon>Micrococcales</taxon>
        <taxon>Microbacteriaceae</taxon>
        <taxon>Curtobacterium</taxon>
    </lineage>
</organism>
<evidence type="ECO:0000256" key="5">
    <source>
        <dbReference type="SAM" id="MobiDB-lite"/>
    </source>
</evidence>
<dbReference type="Proteomes" id="UP001501742">
    <property type="component" value="Unassembled WGS sequence"/>
</dbReference>
<dbReference type="Gene3D" id="3.40.50.2300">
    <property type="match status" value="2"/>
</dbReference>
<dbReference type="InterPro" id="IPR000843">
    <property type="entry name" value="HTH_LacI"/>
</dbReference>
<dbReference type="SUPFAM" id="SSF53822">
    <property type="entry name" value="Periplasmic binding protein-like I"/>
    <property type="match status" value="1"/>
</dbReference>
<dbReference type="InterPro" id="IPR028082">
    <property type="entry name" value="Peripla_BP_I"/>
</dbReference>
<accession>A0ABP4K9G0</accession>
<feature type="region of interest" description="Disordered" evidence="5">
    <location>
        <begin position="1"/>
        <end position="28"/>
    </location>
</feature>
<keyword evidence="3 7" id="KW-0238">DNA-binding</keyword>
<dbReference type="CDD" id="cd06267">
    <property type="entry name" value="PBP1_LacI_sugar_binding-like"/>
    <property type="match status" value="1"/>
</dbReference>
<evidence type="ECO:0000313" key="8">
    <source>
        <dbReference type="Proteomes" id="UP001501742"/>
    </source>
</evidence>
<keyword evidence="4" id="KW-0804">Transcription</keyword>
<comment type="caution">
    <text evidence="7">The sequence shown here is derived from an EMBL/GenBank/DDBJ whole genome shotgun (WGS) entry which is preliminary data.</text>
</comment>
<reference evidence="8" key="1">
    <citation type="journal article" date="2019" name="Int. J. Syst. Evol. Microbiol.">
        <title>The Global Catalogue of Microorganisms (GCM) 10K type strain sequencing project: providing services to taxonomists for standard genome sequencing and annotation.</title>
        <authorList>
            <consortium name="The Broad Institute Genomics Platform"/>
            <consortium name="The Broad Institute Genome Sequencing Center for Infectious Disease"/>
            <person name="Wu L."/>
            <person name="Ma J."/>
        </authorList>
    </citation>
    <scope>NUCLEOTIDE SEQUENCE [LARGE SCALE GENOMIC DNA]</scope>
    <source>
        <strain evidence="8">JCM 12140</strain>
    </source>
</reference>
<keyword evidence="8" id="KW-1185">Reference proteome</keyword>
<dbReference type="GO" id="GO:0003677">
    <property type="term" value="F:DNA binding"/>
    <property type="evidence" value="ECO:0007669"/>
    <property type="project" value="UniProtKB-KW"/>
</dbReference>
<keyword evidence="1" id="KW-0678">Repressor</keyword>